<dbReference type="STRING" id="13249.T1I764"/>
<proteinExistence type="inferred from homology"/>
<keyword evidence="11" id="KW-1185">Reference proteome</keyword>
<keyword evidence="5" id="KW-0010">Activator</keyword>
<evidence type="ECO:0000256" key="5">
    <source>
        <dbReference type="ARBA" id="ARBA00023159"/>
    </source>
</evidence>
<dbReference type="AlphaFoldDB" id="T1I764"/>
<dbReference type="HOGENOM" id="CLU_101133_0_0_1"/>
<dbReference type="InParanoid" id="T1I764"/>
<dbReference type="EnsemblMetazoa" id="RPRC012136-RA">
    <property type="protein sequence ID" value="RPRC012136-PA"/>
    <property type="gene ID" value="RPRC012136"/>
</dbReference>
<dbReference type="EMBL" id="ACPB03006286">
    <property type="status" value="NOT_ANNOTATED_CDS"/>
    <property type="molecule type" value="Genomic_DNA"/>
</dbReference>
<evidence type="ECO:0000256" key="6">
    <source>
        <dbReference type="ARBA" id="ARBA00023163"/>
    </source>
</evidence>
<comment type="similarity">
    <text evidence="2">Belongs to the Mediator complex subunit 29 family.</text>
</comment>
<evidence type="ECO:0000256" key="7">
    <source>
        <dbReference type="ARBA" id="ARBA00023242"/>
    </source>
</evidence>
<dbReference type="PANTHER" id="PTHR28314:SF1">
    <property type="entry name" value="MEDIATOR OF RNA POLYMERASE II TRANSCRIPTION SUBUNIT 29"/>
    <property type="match status" value="1"/>
</dbReference>
<evidence type="ECO:0000313" key="10">
    <source>
        <dbReference type="EnsemblMetazoa" id="RPRC012136-PA"/>
    </source>
</evidence>
<evidence type="ECO:0000256" key="9">
    <source>
        <dbReference type="ARBA" id="ARBA00031963"/>
    </source>
</evidence>
<evidence type="ECO:0000256" key="1">
    <source>
        <dbReference type="ARBA" id="ARBA00004123"/>
    </source>
</evidence>
<protein>
    <recommendedName>
        <fullName evidence="3">Mediator of RNA polymerase II transcription subunit 29</fullName>
    </recommendedName>
    <alternativeName>
        <fullName evidence="9">Mediator complex subunit 29</fullName>
    </alternativeName>
    <alternativeName>
        <fullName evidence="8">Protein intersex</fullName>
    </alternativeName>
</protein>
<evidence type="ECO:0000313" key="11">
    <source>
        <dbReference type="Proteomes" id="UP000015103"/>
    </source>
</evidence>
<dbReference type="FunCoup" id="T1I764">
    <property type="interactions" value="801"/>
</dbReference>
<dbReference type="GO" id="GO:0016592">
    <property type="term" value="C:mediator complex"/>
    <property type="evidence" value="ECO:0007669"/>
    <property type="project" value="InterPro"/>
</dbReference>
<dbReference type="InterPro" id="IPR021018">
    <property type="entry name" value="Mediator_Med29_met"/>
</dbReference>
<reference evidence="10" key="1">
    <citation type="submission" date="2015-05" db="UniProtKB">
        <authorList>
            <consortium name="EnsemblMetazoa"/>
        </authorList>
    </citation>
    <scope>IDENTIFICATION</scope>
</reference>
<evidence type="ECO:0000256" key="4">
    <source>
        <dbReference type="ARBA" id="ARBA00023015"/>
    </source>
</evidence>
<dbReference type="VEuPathDB" id="VectorBase:RPRC012136"/>
<comment type="subcellular location">
    <subcellularLocation>
        <location evidence="1">Nucleus</location>
    </subcellularLocation>
</comment>
<accession>T1I764</accession>
<dbReference type="eggNOG" id="ENOG502QRNJ">
    <property type="taxonomic scope" value="Eukaryota"/>
</dbReference>
<name>T1I764_RHOPR</name>
<dbReference type="GO" id="GO:0006357">
    <property type="term" value="P:regulation of transcription by RNA polymerase II"/>
    <property type="evidence" value="ECO:0007669"/>
    <property type="project" value="TreeGrafter"/>
</dbReference>
<keyword evidence="6" id="KW-0804">Transcription</keyword>
<organism evidence="10 11">
    <name type="scientific">Rhodnius prolixus</name>
    <name type="common">Triatomid bug</name>
    <dbReference type="NCBI Taxonomy" id="13249"/>
    <lineage>
        <taxon>Eukaryota</taxon>
        <taxon>Metazoa</taxon>
        <taxon>Ecdysozoa</taxon>
        <taxon>Arthropoda</taxon>
        <taxon>Hexapoda</taxon>
        <taxon>Insecta</taxon>
        <taxon>Pterygota</taxon>
        <taxon>Neoptera</taxon>
        <taxon>Paraneoptera</taxon>
        <taxon>Hemiptera</taxon>
        <taxon>Heteroptera</taxon>
        <taxon>Panheteroptera</taxon>
        <taxon>Cimicomorpha</taxon>
        <taxon>Reduviidae</taxon>
        <taxon>Triatominae</taxon>
        <taxon>Rhodnius</taxon>
    </lineage>
</organism>
<keyword evidence="7" id="KW-0539">Nucleus</keyword>
<sequence length="203" mass="22525">SVHFFDCQIFSIKSVEVNMMNMQTMQPGQVMGQVMPPQQQVNPMVVNPQGQPNITGLQPQSQEKLDNISKVKTLVGPLRDSLAATLKTAARTLHQNSLVDIGSLKNADDSPPQFDKSMEEFYSICDQIELHLKTSIECLNQGASSQRYLNMTVTPQRSEPVPGQQEMNTLTYPQYLATVRTQVSFAKELHDMLLAAAQNVTSA</sequence>
<dbReference type="GO" id="GO:0003712">
    <property type="term" value="F:transcription coregulator activity"/>
    <property type="evidence" value="ECO:0007669"/>
    <property type="project" value="TreeGrafter"/>
</dbReference>
<evidence type="ECO:0000256" key="8">
    <source>
        <dbReference type="ARBA" id="ARBA00030916"/>
    </source>
</evidence>
<keyword evidence="4" id="KW-0805">Transcription regulation</keyword>
<dbReference type="PANTHER" id="PTHR28314">
    <property type="entry name" value="MEDIATOR OF RNA POLYMERASE II TRANSCRIPTION SUBUNIT 29"/>
    <property type="match status" value="1"/>
</dbReference>
<dbReference type="OMA" id="NHYLPGP"/>
<dbReference type="Proteomes" id="UP000015103">
    <property type="component" value="Unassembled WGS sequence"/>
</dbReference>
<evidence type="ECO:0000256" key="3">
    <source>
        <dbReference type="ARBA" id="ARBA00019684"/>
    </source>
</evidence>
<dbReference type="Pfam" id="PF11568">
    <property type="entry name" value="Med29"/>
    <property type="match status" value="1"/>
</dbReference>
<evidence type="ECO:0000256" key="2">
    <source>
        <dbReference type="ARBA" id="ARBA00009851"/>
    </source>
</evidence>